<dbReference type="eggNOG" id="COG0246">
    <property type="taxonomic scope" value="Bacteria"/>
</dbReference>
<evidence type="ECO:0000313" key="5">
    <source>
        <dbReference type="Proteomes" id="UP000182114"/>
    </source>
</evidence>
<evidence type="ECO:0000256" key="1">
    <source>
        <dbReference type="ARBA" id="ARBA00023002"/>
    </source>
</evidence>
<proteinExistence type="predicted"/>
<evidence type="ECO:0000313" key="4">
    <source>
        <dbReference type="EMBL" id="SDF42977.1"/>
    </source>
</evidence>
<dbReference type="Gene3D" id="1.10.1040.10">
    <property type="entry name" value="N-(1-d-carboxylethyl)-l-norvaline Dehydrogenase, domain 2"/>
    <property type="match status" value="1"/>
</dbReference>
<dbReference type="SUPFAM" id="SSF48179">
    <property type="entry name" value="6-phosphogluconate dehydrogenase C-terminal domain-like"/>
    <property type="match status" value="1"/>
</dbReference>
<accession>A0A1G7L0E6</accession>
<dbReference type="EMBL" id="FNBD01000015">
    <property type="protein sequence ID" value="SDF42977.1"/>
    <property type="molecule type" value="Genomic_DNA"/>
</dbReference>
<dbReference type="InterPro" id="IPR008927">
    <property type="entry name" value="6-PGluconate_DH-like_C_sf"/>
</dbReference>
<protein>
    <submittedName>
        <fullName evidence="4">Mannitol 2-dehydrogenase</fullName>
    </submittedName>
</protein>
<dbReference type="PANTHER" id="PTHR43362">
    <property type="entry name" value="MANNITOL DEHYDROGENASE DSF1-RELATED"/>
    <property type="match status" value="1"/>
</dbReference>
<keyword evidence="1" id="KW-0560">Oxidoreductase</keyword>
<gene>
    <name evidence="4" type="ORF">SAMN04487992_1152</name>
</gene>
<dbReference type="Gene3D" id="3.40.50.720">
    <property type="entry name" value="NAD(P)-binding Rossmann-like Domain"/>
    <property type="match status" value="1"/>
</dbReference>
<dbReference type="RefSeq" id="WP_074539322.1">
    <property type="nucleotide sequence ID" value="NZ_FNBD01000015.1"/>
</dbReference>
<organism evidence="4 5">
    <name type="scientific">Cellulophaga baltica</name>
    <dbReference type="NCBI Taxonomy" id="76594"/>
    <lineage>
        <taxon>Bacteria</taxon>
        <taxon>Pseudomonadati</taxon>
        <taxon>Bacteroidota</taxon>
        <taxon>Flavobacteriia</taxon>
        <taxon>Flavobacteriales</taxon>
        <taxon>Flavobacteriaceae</taxon>
        <taxon>Cellulophaga</taxon>
    </lineage>
</organism>
<dbReference type="InterPro" id="IPR013118">
    <property type="entry name" value="Mannitol_DH_C"/>
</dbReference>
<feature type="domain" description="Mannitol dehydrogenase N-terminal" evidence="2">
    <location>
        <begin position="32"/>
        <end position="283"/>
    </location>
</feature>
<dbReference type="PANTHER" id="PTHR43362:SF1">
    <property type="entry name" value="MANNITOL DEHYDROGENASE 2-RELATED"/>
    <property type="match status" value="1"/>
</dbReference>
<dbReference type="InterPro" id="IPR050988">
    <property type="entry name" value="Mannitol_DH/Oxidoreductase"/>
</dbReference>
<dbReference type="InterPro" id="IPR013131">
    <property type="entry name" value="Mannitol_DH_N"/>
</dbReference>
<dbReference type="SUPFAM" id="SSF51735">
    <property type="entry name" value="NAD(P)-binding Rossmann-fold domains"/>
    <property type="match status" value="1"/>
</dbReference>
<dbReference type="Pfam" id="PF01232">
    <property type="entry name" value="Mannitol_dh"/>
    <property type="match status" value="1"/>
</dbReference>
<dbReference type="InterPro" id="IPR036291">
    <property type="entry name" value="NAD(P)-bd_dom_sf"/>
</dbReference>
<evidence type="ECO:0000259" key="2">
    <source>
        <dbReference type="Pfam" id="PF01232"/>
    </source>
</evidence>
<keyword evidence="5" id="KW-1185">Reference proteome</keyword>
<dbReference type="Pfam" id="PF08125">
    <property type="entry name" value="Mannitol_dh_C"/>
    <property type="match status" value="1"/>
</dbReference>
<dbReference type="InterPro" id="IPR000669">
    <property type="entry name" value="Mannitol_DH"/>
</dbReference>
<dbReference type="PRINTS" id="PR00084">
    <property type="entry name" value="MTLDHDRGNASE"/>
</dbReference>
<sequence>MPNLLYLNTENTNSLPNSILKSNVDRDKIKTGIAHIGLSNFHRAHQAYYMHELIEQHQELNFGICGIDLLESDRKIYNILKDQDGLYTLITKKANGTIDYKIISSIIEYFYGPENPLAAIERLARPDIKIISLTIAEDGYHLNETTGEFNLTHPQVKEDSLSKFNPKTVFGYLTQIFNLRKERGLPGCTILSCDNIQANGDTVKKSFFNYVEKTTPSLLPWLQENTSFPNSMVDRITTVTSAKDIELFKDTYNIYDQWPVVSEPFSKWIIEDNFISGKPDWEKVDIQFVKDIEPFENAKLRILNAGHSILGILGTLNGYKYVHEVANDEDFIFFLEHYIKTEVIPSLQNTEQQNLKAYKKEVIDRFKNPHINDSLSRICKESSSKIPIFVFPTLLKQLSNQESIAHATFVMAAWCKYYDGVDDYGKTFDITDNLSNQLIRTAALSQQNPQLFLENNSLFKDLVHHDRFKERFEYYLSKLRSLSIKEGLVLMNTGKL</sequence>
<dbReference type="Proteomes" id="UP000182114">
    <property type="component" value="Unassembled WGS sequence"/>
</dbReference>
<dbReference type="InterPro" id="IPR013328">
    <property type="entry name" value="6PGD_dom2"/>
</dbReference>
<name>A0A1G7L0E6_9FLAO</name>
<evidence type="ECO:0000259" key="3">
    <source>
        <dbReference type="Pfam" id="PF08125"/>
    </source>
</evidence>
<feature type="domain" description="Mannitol dehydrogenase C-terminal" evidence="3">
    <location>
        <begin position="291"/>
        <end position="478"/>
    </location>
</feature>
<reference evidence="5" key="1">
    <citation type="submission" date="2016-10" db="EMBL/GenBank/DDBJ databases">
        <authorList>
            <person name="Varghese N."/>
            <person name="Submissions S."/>
        </authorList>
    </citation>
    <scope>NUCLEOTIDE SEQUENCE [LARGE SCALE GENOMIC DNA]</scope>
    <source>
        <strain evidence="5">DSM 24729</strain>
    </source>
</reference>
<dbReference type="AlphaFoldDB" id="A0A1G7L0E6"/>
<dbReference type="GO" id="GO:0016616">
    <property type="term" value="F:oxidoreductase activity, acting on the CH-OH group of donors, NAD or NADP as acceptor"/>
    <property type="evidence" value="ECO:0007669"/>
    <property type="project" value="TreeGrafter"/>
</dbReference>